<feature type="compositionally biased region" description="Basic residues" evidence="1">
    <location>
        <begin position="14"/>
        <end position="32"/>
    </location>
</feature>
<name>A0A2T8KY38_9POAL</name>
<feature type="region of interest" description="Disordered" evidence="1">
    <location>
        <begin position="1"/>
        <end position="41"/>
    </location>
</feature>
<evidence type="ECO:0000256" key="1">
    <source>
        <dbReference type="SAM" id="MobiDB-lite"/>
    </source>
</evidence>
<accession>A0A2T8KY38</accession>
<dbReference type="Gramene" id="PVH67052">
    <property type="protein sequence ID" value="PVH67052"/>
    <property type="gene ID" value="PAHAL_1G416500"/>
</dbReference>
<dbReference type="Proteomes" id="UP000243499">
    <property type="component" value="Chromosome 1"/>
</dbReference>
<dbReference type="AlphaFoldDB" id="A0A2T8KY38"/>
<proteinExistence type="predicted"/>
<dbReference type="EMBL" id="CM008046">
    <property type="protein sequence ID" value="PVH67052.1"/>
    <property type="molecule type" value="Genomic_DNA"/>
</dbReference>
<sequence length="55" mass="6309">MSQSTPTGNDYPRPRKPQKRISRKIKAARRANKIPIKQQRKGESAFVLPHLNLPC</sequence>
<protein>
    <submittedName>
        <fullName evidence="2">Uncharacterized protein</fullName>
    </submittedName>
</protein>
<gene>
    <name evidence="2" type="ORF">PAHAL_1G416500</name>
</gene>
<reference evidence="2" key="1">
    <citation type="submission" date="2018-04" db="EMBL/GenBank/DDBJ databases">
        <title>WGS assembly of Panicum hallii.</title>
        <authorList>
            <person name="Lovell J."/>
            <person name="Jenkins J."/>
            <person name="Lowry D."/>
            <person name="Mamidi S."/>
            <person name="Sreedasyam A."/>
            <person name="Weng X."/>
            <person name="Barry K."/>
            <person name="Bonette J."/>
            <person name="Campitelli B."/>
            <person name="Daum C."/>
            <person name="Gordon S."/>
            <person name="Gould B."/>
            <person name="Lipzen A."/>
            <person name="Macqueen A."/>
            <person name="Palacio-Mejia J."/>
            <person name="Plott C."/>
            <person name="Shakirov E."/>
            <person name="Shu S."/>
            <person name="Yoshinaga Y."/>
            <person name="Zane M."/>
            <person name="Rokhsar D."/>
            <person name="Grimwood J."/>
            <person name="Schmutz J."/>
            <person name="Juenger T."/>
        </authorList>
    </citation>
    <scope>NUCLEOTIDE SEQUENCE [LARGE SCALE GENOMIC DNA]</scope>
    <source>
        <strain evidence="2">FIL2</strain>
    </source>
</reference>
<organism evidence="2">
    <name type="scientific">Panicum hallii</name>
    <dbReference type="NCBI Taxonomy" id="206008"/>
    <lineage>
        <taxon>Eukaryota</taxon>
        <taxon>Viridiplantae</taxon>
        <taxon>Streptophyta</taxon>
        <taxon>Embryophyta</taxon>
        <taxon>Tracheophyta</taxon>
        <taxon>Spermatophyta</taxon>
        <taxon>Magnoliopsida</taxon>
        <taxon>Liliopsida</taxon>
        <taxon>Poales</taxon>
        <taxon>Poaceae</taxon>
        <taxon>PACMAD clade</taxon>
        <taxon>Panicoideae</taxon>
        <taxon>Panicodae</taxon>
        <taxon>Paniceae</taxon>
        <taxon>Panicinae</taxon>
        <taxon>Panicum</taxon>
        <taxon>Panicum sect. Panicum</taxon>
    </lineage>
</organism>
<evidence type="ECO:0000313" key="2">
    <source>
        <dbReference type="EMBL" id="PVH67052.1"/>
    </source>
</evidence>